<keyword evidence="6" id="KW-1185">Reference proteome</keyword>
<evidence type="ECO:0000313" key="5">
    <source>
        <dbReference type="EMBL" id="CEH12652.1"/>
    </source>
</evidence>
<dbReference type="InterPro" id="IPR029063">
    <property type="entry name" value="SAM-dependent_MTases_sf"/>
</dbReference>
<dbReference type="SUPFAM" id="SSF53335">
    <property type="entry name" value="S-adenosyl-L-methionine-dependent methyltransferases"/>
    <property type="match status" value="1"/>
</dbReference>
<dbReference type="InterPro" id="IPR051419">
    <property type="entry name" value="Lys/N-term_MeTrsfase_sf"/>
</dbReference>
<protein>
    <submittedName>
        <fullName evidence="5">Predicted spermine/spermidine synthase</fullName>
    </submittedName>
</protein>
<proteinExistence type="inferred from homology"/>
<feature type="region of interest" description="Disordered" evidence="4">
    <location>
        <begin position="1"/>
        <end position="29"/>
    </location>
</feature>
<dbReference type="Proteomes" id="UP000054845">
    <property type="component" value="Unassembled WGS sequence"/>
</dbReference>
<dbReference type="GO" id="GO:0032259">
    <property type="term" value="P:methylation"/>
    <property type="evidence" value="ECO:0007669"/>
    <property type="project" value="UniProtKB-KW"/>
</dbReference>
<organism evidence="5 6">
    <name type="scientific">Ceraceosorus bombacis</name>
    <dbReference type="NCBI Taxonomy" id="401625"/>
    <lineage>
        <taxon>Eukaryota</taxon>
        <taxon>Fungi</taxon>
        <taxon>Dikarya</taxon>
        <taxon>Basidiomycota</taxon>
        <taxon>Ustilaginomycotina</taxon>
        <taxon>Exobasidiomycetes</taxon>
        <taxon>Ceraceosorales</taxon>
        <taxon>Ceraceosoraceae</taxon>
        <taxon>Ceraceosorus</taxon>
    </lineage>
</organism>
<accession>A0A0P1BAL7</accession>
<evidence type="ECO:0000256" key="1">
    <source>
        <dbReference type="ARBA" id="ARBA00008361"/>
    </source>
</evidence>
<dbReference type="AlphaFoldDB" id="A0A0P1BAL7"/>
<evidence type="ECO:0000256" key="2">
    <source>
        <dbReference type="ARBA" id="ARBA00022603"/>
    </source>
</evidence>
<keyword evidence="2" id="KW-0489">Methyltransferase</keyword>
<evidence type="ECO:0000313" key="6">
    <source>
        <dbReference type="Proteomes" id="UP000054845"/>
    </source>
</evidence>
<dbReference type="GO" id="GO:0008168">
    <property type="term" value="F:methyltransferase activity"/>
    <property type="evidence" value="ECO:0007669"/>
    <property type="project" value="UniProtKB-KW"/>
</dbReference>
<comment type="similarity">
    <text evidence="1">Belongs to the methyltransferase superfamily.</text>
</comment>
<name>A0A0P1BAL7_9BASI</name>
<sequence>MSDTEAGPGPGPSNVAQSSRCKARTEPENNADFQTRAYWDKRYALEGDEDFDWFKKYDEVKDVFRTLIPDQRSRILMLGTGNSTLSKDMYADGFTDITNIDFSPVLVERMRARQPETQWMVMDVRDIASRASELGGIGSWDIVIDKATLDALMAIGPGDSVWDPAPEVRRNVALEVDGVMSLLKPARGKFIYLTFAQPHFRTPYLSRPGWNLEVKTLESTAGTFPYYLFVMSKR</sequence>
<dbReference type="EMBL" id="CCYA01000181">
    <property type="protein sequence ID" value="CEH12652.1"/>
    <property type="molecule type" value="Genomic_DNA"/>
</dbReference>
<dbReference type="PANTHER" id="PTHR12176">
    <property type="entry name" value="SAM-DEPENDENT METHYLTRANSFERASE SUPERFAMILY PROTEIN"/>
    <property type="match status" value="1"/>
</dbReference>
<keyword evidence="3" id="KW-0808">Transferase</keyword>
<dbReference type="PANTHER" id="PTHR12176:SF80">
    <property type="entry name" value="EEF1A LYSINE METHYLTRANSFERASE 4"/>
    <property type="match status" value="1"/>
</dbReference>
<evidence type="ECO:0000256" key="4">
    <source>
        <dbReference type="SAM" id="MobiDB-lite"/>
    </source>
</evidence>
<dbReference type="STRING" id="401625.A0A0P1BAL7"/>
<dbReference type="Gene3D" id="3.40.50.150">
    <property type="entry name" value="Vaccinia Virus protein VP39"/>
    <property type="match status" value="1"/>
</dbReference>
<dbReference type="OrthoDB" id="411785at2759"/>
<evidence type="ECO:0000256" key="3">
    <source>
        <dbReference type="ARBA" id="ARBA00022679"/>
    </source>
</evidence>
<reference evidence="5 6" key="1">
    <citation type="submission" date="2014-09" db="EMBL/GenBank/DDBJ databases">
        <authorList>
            <person name="Magalhaes I.L.F."/>
            <person name="Oliveira U."/>
            <person name="Santos F.R."/>
            <person name="Vidigal T.H.D.A."/>
            <person name="Brescovit A.D."/>
            <person name="Santos A.J."/>
        </authorList>
    </citation>
    <scope>NUCLEOTIDE SEQUENCE [LARGE SCALE GENOMIC DNA]</scope>
</reference>